<accession>A0A6J4H4F3</accession>
<proteinExistence type="predicted"/>
<gene>
    <name evidence="1" type="ORF">AVDCRST_MAG93-186</name>
</gene>
<dbReference type="AlphaFoldDB" id="A0A6J4H4F3"/>
<name>A0A6J4H4F3_9CHLR</name>
<organism evidence="1">
    <name type="scientific">uncultured Chloroflexia bacterium</name>
    <dbReference type="NCBI Taxonomy" id="1672391"/>
    <lineage>
        <taxon>Bacteria</taxon>
        <taxon>Bacillati</taxon>
        <taxon>Chloroflexota</taxon>
        <taxon>Chloroflexia</taxon>
        <taxon>environmental samples</taxon>
    </lineage>
</organism>
<evidence type="ECO:0000313" key="1">
    <source>
        <dbReference type="EMBL" id="CAA9214735.1"/>
    </source>
</evidence>
<protein>
    <submittedName>
        <fullName evidence="1">Uncharacterized protein</fullName>
    </submittedName>
</protein>
<sequence length="40" mass="4623">MEPTETLVTEHVFPVWVADQRFVYDTLGTWEVRDSLLGGK</sequence>
<feature type="non-terminal residue" evidence="1">
    <location>
        <position position="40"/>
    </location>
</feature>
<dbReference type="EMBL" id="CADCTR010000060">
    <property type="protein sequence ID" value="CAA9214735.1"/>
    <property type="molecule type" value="Genomic_DNA"/>
</dbReference>
<reference evidence="1" key="1">
    <citation type="submission" date="2020-02" db="EMBL/GenBank/DDBJ databases">
        <authorList>
            <person name="Meier V. D."/>
        </authorList>
    </citation>
    <scope>NUCLEOTIDE SEQUENCE</scope>
    <source>
        <strain evidence="1">AVDCRST_MAG93</strain>
    </source>
</reference>